<reference evidence="1 2" key="1">
    <citation type="submission" date="2024-10" db="EMBL/GenBank/DDBJ databases">
        <title>Updated reference genomes for cyclostephanoid diatoms.</title>
        <authorList>
            <person name="Roberts W.R."/>
            <person name="Alverson A.J."/>
        </authorList>
    </citation>
    <scope>NUCLEOTIDE SEQUENCE [LARGE SCALE GENOMIC DNA]</scope>
    <source>
        <strain evidence="1 2">AJA276-08</strain>
    </source>
</reference>
<sequence>MAAIILTSDMSLFSSPSHGFLPSKCWQPATPTATAVLSPNNASRGSSCGSSDLSRTAPQLLWQNVVRCGVSVRHPVPRTDGECYPGEHCFANTPCDGSNWPQILPPPPSSSLFQYCGSSMADASGDCWQPCQEFDCCFGLKCFDTSSGKSSGRCSANSDLDGANRYFCGSSWCDAAYSCGVACPGGQMPSVPERILLRRCALRRK</sequence>
<evidence type="ECO:0000313" key="2">
    <source>
        <dbReference type="Proteomes" id="UP001530315"/>
    </source>
</evidence>
<accession>A0ABD3PBT0</accession>
<comment type="caution">
    <text evidence="1">The sequence shown here is derived from an EMBL/GenBank/DDBJ whole genome shotgun (WGS) entry which is preliminary data.</text>
</comment>
<gene>
    <name evidence="1" type="ORF">ACHAW5_010505</name>
</gene>
<dbReference type="AlphaFoldDB" id="A0ABD3PBT0"/>
<protein>
    <submittedName>
        <fullName evidence="1">Uncharacterized protein</fullName>
    </submittedName>
</protein>
<keyword evidence="2" id="KW-1185">Reference proteome</keyword>
<proteinExistence type="predicted"/>
<dbReference type="Proteomes" id="UP001530315">
    <property type="component" value="Unassembled WGS sequence"/>
</dbReference>
<evidence type="ECO:0000313" key="1">
    <source>
        <dbReference type="EMBL" id="KAL3785544.1"/>
    </source>
</evidence>
<dbReference type="EMBL" id="JALLAZ020000884">
    <property type="protein sequence ID" value="KAL3785544.1"/>
    <property type="molecule type" value="Genomic_DNA"/>
</dbReference>
<name>A0ABD3PBT0_9STRA</name>
<organism evidence="1 2">
    <name type="scientific">Stephanodiscus triporus</name>
    <dbReference type="NCBI Taxonomy" id="2934178"/>
    <lineage>
        <taxon>Eukaryota</taxon>
        <taxon>Sar</taxon>
        <taxon>Stramenopiles</taxon>
        <taxon>Ochrophyta</taxon>
        <taxon>Bacillariophyta</taxon>
        <taxon>Coscinodiscophyceae</taxon>
        <taxon>Thalassiosirophycidae</taxon>
        <taxon>Stephanodiscales</taxon>
        <taxon>Stephanodiscaceae</taxon>
        <taxon>Stephanodiscus</taxon>
    </lineage>
</organism>